<gene>
    <name evidence="2" type="ORF">GCM10010964_21120</name>
</gene>
<dbReference type="InterPro" id="IPR050266">
    <property type="entry name" value="AB_hydrolase_sf"/>
</dbReference>
<dbReference type="PRINTS" id="PR00111">
    <property type="entry name" value="ABHYDROLASE"/>
</dbReference>
<dbReference type="PANTHER" id="PTHR43798:SF33">
    <property type="entry name" value="HYDROLASE, PUTATIVE (AFU_ORTHOLOGUE AFUA_2G14860)-RELATED"/>
    <property type="match status" value="1"/>
</dbReference>
<sequence length="280" mass="30940">MPLLERPGKPSIHYVVDDYTDPWREAPWLMLQHGYGRSAEFWRAWVPYLARFYRVVRADLRGFGRSPLDFDPHACFAPEEFVGDLCAVMDAVAGGAPVHYCGESFAGVFGLLLAATAPERLRSLTLLATPLAMREAVRERFAFGHPSWQAALRAMGTRGWTEAANGSSRFPPGTDPGLLGWCAAEMGRTDVEAMVAFADMSIRTDAEPWLPRVRVPVLGLYPEAGIVTGAEEARLRAGIPHIRILHLPTRFHAIQVLMPAACARALRHFCGEVDGVVHHE</sequence>
<dbReference type="GO" id="GO:0016020">
    <property type="term" value="C:membrane"/>
    <property type="evidence" value="ECO:0007669"/>
    <property type="project" value="TreeGrafter"/>
</dbReference>
<keyword evidence="3" id="KW-1185">Reference proteome</keyword>
<dbReference type="AlphaFoldDB" id="A0A8J2ZBK4"/>
<dbReference type="EMBL" id="BMKS01000005">
    <property type="protein sequence ID" value="GGG33036.1"/>
    <property type="molecule type" value="Genomic_DNA"/>
</dbReference>
<dbReference type="Pfam" id="PF00561">
    <property type="entry name" value="Abhydrolase_1"/>
    <property type="match status" value="1"/>
</dbReference>
<evidence type="ECO:0000313" key="2">
    <source>
        <dbReference type="EMBL" id="GGG33036.1"/>
    </source>
</evidence>
<feature type="domain" description="AB hydrolase-1" evidence="1">
    <location>
        <begin position="27"/>
        <end position="150"/>
    </location>
</feature>
<dbReference type="SUPFAM" id="SSF53474">
    <property type="entry name" value="alpha/beta-Hydrolases"/>
    <property type="match status" value="1"/>
</dbReference>
<name>A0A8J2ZBK4_9PROT</name>
<dbReference type="GO" id="GO:0046464">
    <property type="term" value="P:acylglycerol catabolic process"/>
    <property type="evidence" value="ECO:0007669"/>
    <property type="project" value="TreeGrafter"/>
</dbReference>
<comment type="caution">
    <text evidence="2">The sequence shown here is derived from an EMBL/GenBank/DDBJ whole genome shotgun (WGS) entry which is preliminary data.</text>
</comment>
<evidence type="ECO:0000313" key="3">
    <source>
        <dbReference type="Proteomes" id="UP000597507"/>
    </source>
</evidence>
<keyword evidence="2" id="KW-0378">Hydrolase</keyword>
<accession>A0A8J2ZBK4</accession>
<dbReference type="PANTHER" id="PTHR43798">
    <property type="entry name" value="MONOACYLGLYCEROL LIPASE"/>
    <property type="match status" value="1"/>
</dbReference>
<proteinExistence type="predicted"/>
<dbReference type="Gene3D" id="3.40.50.1820">
    <property type="entry name" value="alpha/beta hydrolase"/>
    <property type="match status" value="1"/>
</dbReference>
<evidence type="ECO:0000259" key="1">
    <source>
        <dbReference type="Pfam" id="PF00561"/>
    </source>
</evidence>
<dbReference type="RefSeq" id="WP_188899982.1">
    <property type="nucleotide sequence ID" value="NZ_BMKS01000005.1"/>
</dbReference>
<dbReference type="Proteomes" id="UP000597507">
    <property type="component" value="Unassembled WGS sequence"/>
</dbReference>
<dbReference type="InterPro" id="IPR029058">
    <property type="entry name" value="AB_hydrolase_fold"/>
</dbReference>
<organism evidence="2 3">
    <name type="scientific">Caldovatus sediminis</name>
    <dbReference type="NCBI Taxonomy" id="2041189"/>
    <lineage>
        <taxon>Bacteria</taxon>
        <taxon>Pseudomonadati</taxon>
        <taxon>Pseudomonadota</taxon>
        <taxon>Alphaproteobacteria</taxon>
        <taxon>Acetobacterales</taxon>
        <taxon>Roseomonadaceae</taxon>
        <taxon>Caldovatus</taxon>
    </lineage>
</organism>
<protein>
    <submittedName>
        <fullName evidence="2">Alpha/beta hydrolase</fullName>
    </submittedName>
</protein>
<dbReference type="InterPro" id="IPR000073">
    <property type="entry name" value="AB_hydrolase_1"/>
</dbReference>
<dbReference type="GO" id="GO:0047372">
    <property type="term" value="F:monoacylglycerol lipase activity"/>
    <property type="evidence" value="ECO:0007669"/>
    <property type="project" value="TreeGrafter"/>
</dbReference>
<reference evidence="2 3" key="1">
    <citation type="journal article" date="2014" name="Int. J. Syst. Evol. Microbiol.">
        <title>Complete genome sequence of Corynebacterium casei LMG S-19264T (=DSM 44701T), isolated from a smear-ripened cheese.</title>
        <authorList>
            <consortium name="US DOE Joint Genome Institute (JGI-PGF)"/>
            <person name="Walter F."/>
            <person name="Albersmeier A."/>
            <person name="Kalinowski J."/>
            <person name="Ruckert C."/>
        </authorList>
    </citation>
    <scope>NUCLEOTIDE SEQUENCE [LARGE SCALE GENOMIC DNA]</scope>
    <source>
        <strain evidence="2 3">CGMCC 1.16330</strain>
    </source>
</reference>